<feature type="transmembrane region" description="Helical" evidence="1">
    <location>
        <begin position="117"/>
        <end position="136"/>
    </location>
</feature>
<proteinExistence type="predicted"/>
<organism evidence="2">
    <name type="scientific">hydrothermal vent metagenome</name>
    <dbReference type="NCBI Taxonomy" id="652676"/>
    <lineage>
        <taxon>unclassified sequences</taxon>
        <taxon>metagenomes</taxon>
        <taxon>ecological metagenomes</taxon>
    </lineage>
</organism>
<dbReference type="AlphaFoldDB" id="A0A3B0W2V6"/>
<protein>
    <submittedName>
        <fullName evidence="2">Uncharacterized protein</fullName>
    </submittedName>
</protein>
<sequence>MKKYAIYSTLSFTFVFFMIQLIMSTKAGFNTYAGYNWLVQIELLTWTHLITWVVQGAVLSLAAFLYIKPKESLTDGFRFGLITGLLFSIIVLFNMMFQVDHITYQFFADSLLPLTGLYVLGFAISGWLFGLMFEVFTPEFPNIKTLWSIA</sequence>
<keyword evidence="1" id="KW-0472">Membrane</keyword>
<feature type="transmembrane region" description="Helical" evidence="1">
    <location>
        <begin position="79"/>
        <end position="97"/>
    </location>
</feature>
<reference evidence="2" key="1">
    <citation type="submission" date="2018-06" db="EMBL/GenBank/DDBJ databases">
        <authorList>
            <person name="Zhirakovskaya E."/>
        </authorList>
    </citation>
    <scope>NUCLEOTIDE SEQUENCE</scope>
</reference>
<feature type="transmembrane region" description="Helical" evidence="1">
    <location>
        <begin position="5"/>
        <end position="23"/>
    </location>
</feature>
<keyword evidence="1" id="KW-0812">Transmembrane</keyword>
<keyword evidence="1" id="KW-1133">Transmembrane helix</keyword>
<accession>A0A3B0W2V6</accession>
<feature type="transmembrane region" description="Helical" evidence="1">
    <location>
        <begin position="43"/>
        <end position="67"/>
    </location>
</feature>
<dbReference type="EMBL" id="UOFA01000303">
    <property type="protein sequence ID" value="VAW46743.1"/>
    <property type="molecule type" value="Genomic_DNA"/>
</dbReference>
<evidence type="ECO:0000313" key="2">
    <source>
        <dbReference type="EMBL" id="VAW46743.1"/>
    </source>
</evidence>
<gene>
    <name evidence="2" type="ORF">MNBD_GAMMA02-230</name>
</gene>
<evidence type="ECO:0000256" key="1">
    <source>
        <dbReference type="SAM" id="Phobius"/>
    </source>
</evidence>
<name>A0A3B0W2V6_9ZZZZ</name>